<sequence>MPATRSSKDLSKHTALLRNFLQATWNALCSSSSKGFLEALKTWIWGEETERQQHISRAGWRHAITHCGVHILPVLAVITLSCFNLVGFFIGGILQGLVDETAQTIDLLCLQVTAKLLELLIIASLGVIIMDVVRSQLLAGDEGIPLGLLTAKFRFIDISYLVSHDFRAGTLGFQSLRLRLSFMLLIGTSALISVFAGPSTALLLIPTWHEAWPAGSSKFWINGDLQPSMVDRSSSWDPICSDPTMITGQTSSINSSVASCIWAGYPYLAEAFRQRATSGERTLSYSDGSFRRDITLNWGVPDSDTPSVWLDTARVAAYASNLAIGAFSQYMSQEWCTALFHARETGAGKLLSNLRYRAFNSTKGSVKGQVPVTRAQCFEADNYLPEPVLRNEQPQGQVLLPFPIIPNFSGRRDLRYYIPVRYLNTSELVTHWISIPTGFSQTNYGEQINRYPSGFLVIQNYNFGYRRSAITCSVHADWVSGTNVASGLCWGQQRSIQQRAVLDDVDSIDLWSITSQQTPDRPVFNAANGWHKINTTTNWLESLTPKIQGSSTNQTTLASVIEQTQSRDGESGAVGQVKLDRFITISAMVASFVSDGLSRIGYTENYADDVNEDRICNGDSPSCPWNWDRWTWSQIWSDLIRGRAELHPDETHRQPGKSYIWYATVAGYGIRATSTAYYLALTVLYIYLVLVITHVAYIFSKKGQTSDSWSSLTDLLVLSQTSPAPQGLQNTSSGVKSHATMKLKMRVKANNTVPIGKEKLQLLVGSDGLAPSLKRVTPEEKYGAQT</sequence>
<name>A0A8H7BH71_9PLEO</name>
<dbReference type="OrthoDB" id="5342924at2759"/>
<keyword evidence="3" id="KW-1185">Reference proteome</keyword>
<dbReference type="RefSeq" id="XP_038791915.1">
    <property type="nucleotide sequence ID" value="XM_038926059.1"/>
</dbReference>
<keyword evidence="1" id="KW-0472">Membrane</keyword>
<feature type="transmembrane region" description="Helical" evidence="1">
    <location>
        <begin position="71"/>
        <end position="94"/>
    </location>
</feature>
<reference evidence="2" key="2">
    <citation type="submission" date="2020-08" db="EMBL/GenBank/DDBJ databases">
        <title>Draft Genome Sequence of Cumin Blight Pathogen Alternaria burnsii.</title>
        <authorList>
            <person name="Feng Z."/>
        </authorList>
    </citation>
    <scope>NUCLEOTIDE SEQUENCE</scope>
    <source>
        <strain evidence="2">CBS107.38</strain>
    </source>
</reference>
<dbReference type="Proteomes" id="UP000596902">
    <property type="component" value="Unassembled WGS sequence"/>
</dbReference>
<evidence type="ECO:0000313" key="2">
    <source>
        <dbReference type="EMBL" id="KAF7682036.1"/>
    </source>
</evidence>
<protein>
    <submittedName>
        <fullName evidence="2">Uncharacterized protein</fullName>
    </submittedName>
</protein>
<dbReference type="AlphaFoldDB" id="A0A8H7BH71"/>
<proteinExistence type="predicted"/>
<dbReference type="GeneID" id="62199237"/>
<feature type="transmembrane region" description="Helical" evidence="1">
    <location>
        <begin position="114"/>
        <end position="133"/>
    </location>
</feature>
<keyword evidence="1" id="KW-0812">Transmembrane</keyword>
<organism evidence="2 3">
    <name type="scientific">Alternaria burnsii</name>
    <dbReference type="NCBI Taxonomy" id="1187904"/>
    <lineage>
        <taxon>Eukaryota</taxon>
        <taxon>Fungi</taxon>
        <taxon>Dikarya</taxon>
        <taxon>Ascomycota</taxon>
        <taxon>Pezizomycotina</taxon>
        <taxon>Dothideomycetes</taxon>
        <taxon>Pleosporomycetidae</taxon>
        <taxon>Pleosporales</taxon>
        <taxon>Pleosporineae</taxon>
        <taxon>Pleosporaceae</taxon>
        <taxon>Alternaria</taxon>
        <taxon>Alternaria sect. Alternaria</taxon>
    </lineage>
</organism>
<dbReference type="EMBL" id="JAAABM010000001">
    <property type="protein sequence ID" value="KAF7682036.1"/>
    <property type="molecule type" value="Genomic_DNA"/>
</dbReference>
<evidence type="ECO:0000256" key="1">
    <source>
        <dbReference type="SAM" id="Phobius"/>
    </source>
</evidence>
<feature type="transmembrane region" description="Helical" evidence="1">
    <location>
        <begin position="676"/>
        <end position="699"/>
    </location>
</feature>
<keyword evidence="1" id="KW-1133">Transmembrane helix</keyword>
<feature type="transmembrane region" description="Helical" evidence="1">
    <location>
        <begin position="182"/>
        <end position="208"/>
    </location>
</feature>
<gene>
    <name evidence="2" type="ORF">GT037_001012</name>
</gene>
<comment type="caution">
    <text evidence="2">The sequence shown here is derived from an EMBL/GenBank/DDBJ whole genome shotgun (WGS) entry which is preliminary data.</text>
</comment>
<accession>A0A8H7BH71</accession>
<evidence type="ECO:0000313" key="3">
    <source>
        <dbReference type="Proteomes" id="UP000596902"/>
    </source>
</evidence>
<reference evidence="2" key="1">
    <citation type="submission" date="2020-01" db="EMBL/GenBank/DDBJ databases">
        <authorList>
            <person name="Feng Z.H.Z."/>
        </authorList>
    </citation>
    <scope>NUCLEOTIDE SEQUENCE</scope>
    <source>
        <strain evidence="2">CBS107.38</strain>
    </source>
</reference>